<dbReference type="Proteomes" id="UP001060215">
    <property type="component" value="Chromosome 8"/>
</dbReference>
<evidence type="ECO:0000313" key="1">
    <source>
        <dbReference type="EMBL" id="KAI8001284.1"/>
    </source>
</evidence>
<name>A0ACC0GL52_9ERIC</name>
<keyword evidence="1" id="KW-0687">Ribonucleoprotein</keyword>
<organism evidence="1 2">
    <name type="scientific">Camellia lanceoleosa</name>
    <dbReference type="NCBI Taxonomy" id="1840588"/>
    <lineage>
        <taxon>Eukaryota</taxon>
        <taxon>Viridiplantae</taxon>
        <taxon>Streptophyta</taxon>
        <taxon>Embryophyta</taxon>
        <taxon>Tracheophyta</taxon>
        <taxon>Spermatophyta</taxon>
        <taxon>Magnoliopsida</taxon>
        <taxon>eudicotyledons</taxon>
        <taxon>Gunneridae</taxon>
        <taxon>Pentapetalae</taxon>
        <taxon>asterids</taxon>
        <taxon>Ericales</taxon>
        <taxon>Theaceae</taxon>
        <taxon>Camellia</taxon>
    </lineage>
</organism>
<gene>
    <name evidence="1" type="ORF">LOK49_LG09G00409</name>
</gene>
<reference evidence="1 2" key="1">
    <citation type="journal article" date="2022" name="Plant J.">
        <title>Chromosome-level genome of Camellia lanceoleosa provides a valuable resource for understanding genome evolution and self-incompatibility.</title>
        <authorList>
            <person name="Gong W."/>
            <person name="Xiao S."/>
            <person name="Wang L."/>
            <person name="Liao Z."/>
            <person name="Chang Y."/>
            <person name="Mo W."/>
            <person name="Hu G."/>
            <person name="Li W."/>
            <person name="Zhao G."/>
            <person name="Zhu H."/>
            <person name="Hu X."/>
            <person name="Ji K."/>
            <person name="Xiang X."/>
            <person name="Song Q."/>
            <person name="Yuan D."/>
            <person name="Jin S."/>
            <person name="Zhang L."/>
        </authorList>
    </citation>
    <scope>NUCLEOTIDE SEQUENCE [LARGE SCALE GENOMIC DNA]</scope>
    <source>
        <strain evidence="1">SQ_2022a</strain>
    </source>
</reference>
<evidence type="ECO:0000313" key="2">
    <source>
        <dbReference type="Proteomes" id="UP001060215"/>
    </source>
</evidence>
<dbReference type="EMBL" id="CM045765">
    <property type="protein sequence ID" value="KAI8001284.1"/>
    <property type="molecule type" value="Genomic_DNA"/>
</dbReference>
<proteinExistence type="predicted"/>
<protein>
    <submittedName>
        <fullName evidence="1">Heterogeneous nuclear ribonucleoprotein Q</fullName>
    </submittedName>
</protein>
<accession>A0ACC0GL52</accession>
<sequence>MDKALCVKNIPENTPTEQVKQLFQCHGEVSKVVMPPAKSGGKRNFGFVHYAERSSALKAVKDAEKYEIDGQELEVCLAKPQSDKKFDWTNPYITGPCPNYIPHPGYGGVLGNPYGRICLVIYGRGSMPEGMHMVPMVLPDGRIGYVLQQLGVQMPLSRPRRNDCSNSSSGTSGGNADGNCSKRYRPY</sequence>
<comment type="caution">
    <text evidence="1">The sequence shown here is derived from an EMBL/GenBank/DDBJ whole genome shotgun (WGS) entry which is preliminary data.</text>
</comment>
<keyword evidence="2" id="KW-1185">Reference proteome</keyword>